<dbReference type="NCBIfam" id="TIGR02158">
    <property type="entry name" value="PA_CoA_Oxy3"/>
    <property type="match status" value="1"/>
</dbReference>
<dbReference type="InterPro" id="IPR052703">
    <property type="entry name" value="Aromatic_CoA_ox/epox"/>
</dbReference>
<name>A0A953I833_SYMTR</name>
<dbReference type="AlphaFoldDB" id="A0A953I833"/>
<dbReference type="RefSeq" id="WP_050742272.1">
    <property type="nucleotide sequence ID" value="NZ_JACSIR010000037.1"/>
</dbReference>
<dbReference type="GO" id="GO:0005829">
    <property type="term" value="C:cytosol"/>
    <property type="evidence" value="ECO:0007669"/>
    <property type="project" value="TreeGrafter"/>
</dbReference>
<gene>
    <name evidence="1" type="primary">paaI</name>
    <name evidence="1" type="ORF">CWE10_05730</name>
</gene>
<protein>
    <submittedName>
        <fullName evidence="1">Phenylacetate-CoA oxygenase subunit PaaI</fullName>
    </submittedName>
</protein>
<comment type="caution">
    <text evidence="1">The sequence shown here is derived from an EMBL/GenBank/DDBJ whole genome shotgun (WGS) entry which is preliminary data.</text>
</comment>
<accession>A0A953I833</accession>
<dbReference type="Pfam" id="PF05138">
    <property type="entry name" value="PaaA_PaaC"/>
    <property type="match status" value="1"/>
</dbReference>
<evidence type="ECO:0000313" key="1">
    <source>
        <dbReference type="EMBL" id="MBY6275714.1"/>
    </source>
</evidence>
<dbReference type="InterPro" id="IPR011882">
    <property type="entry name" value="PaaC"/>
</dbReference>
<dbReference type="EMBL" id="PIUK01000037">
    <property type="protein sequence ID" value="MBY6275714.1"/>
    <property type="molecule type" value="Genomic_DNA"/>
</dbReference>
<dbReference type="InterPro" id="IPR009078">
    <property type="entry name" value="Ferritin-like_SF"/>
</dbReference>
<dbReference type="InterPro" id="IPR012347">
    <property type="entry name" value="Ferritin-like"/>
</dbReference>
<dbReference type="PANTHER" id="PTHR30458">
    <property type="entry name" value="PHENYLACETIC ACID DEGRADATION PROTEIN PAA"/>
    <property type="match status" value="1"/>
</dbReference>
<proteinExistence type="predicted"/>
<dbReference type="PIRSF" id="PIRSF037834">
    <property type="entry name" value="PA_CoA_Oase3"/>
    <property type="match status" value="1"/>
</dbReference>
<dbReference type="PANTHER" id="PTHR30458:SF0">
    <property type="entry name" value="1,2-PHENYLACETYL-COA EPOXIDASE, SUBUNIT C"/>
    <property type="match status" value="1"/>
</dbReference>
<dbReference type="GO" id="GO:0010124">
    <property type="term" value="P:phenylacetate catabolic process"/>
    <property type="evidence" value="ECO:0007669"/>
    <property type="project" value="InterPro"/>
</dbReference>
<evidence type="ECO:0000313" key="2">
    <source>
        <dbReference type="Proteomes" id="UP000732377"/>
    </source>
</evidence>
<sequence>MDTASVIALLYQLADDELVIGHRDSEWLGLAPHIEEDVAFSSIAQDEVGHAALFFRLLEELGQGRADDLAFLRPAGRRRNAVLLERPNGPGTYLDEPRFDWAYTVVRRLAYDLFDAIRLEVLCSSSYAPLAQAAAKVRREERYHLLHHTTWFRRLATGTDESRRRLEAAVAAVWPDVGGLFTPGEVAPGPHFPVRPDELAGRWAERMAPLFAEVGLTWPGRPESAAAPGADGRLGQHTPDLEGLLSTMGEVYRTAPGAAW</sequence>
<reference evidence="1" key="1">
    <citation type="submission" date="2017-11" db="EMBL/GenBank/DDBJ databases">
        <title>Three new genomes from thermophilic consortium.</title>
        <authorList>
            <person name="Quaggio R."/>
            <person name="Amgarten D."/>
            <person name="Setubal J.C."/>
        </authorList>
    </citation>
    <scope>NUCLEOTIDE SEQUENCE</scope>
    <source>
        <strain evidence="1">ZCTH01-B2</strain>
    </source>
</reference>
<organism evidence="1 2">
    <name type="scientific">Symbiobacterium thermophilum</name>
    <dbReference type="NCBI Taxonomy" id="2734"/>
    <lineage>
        <taxon>Bacteria</taxon>
        <taxon>Bacillati</taxon>
        <taxon>Bacillota</taxon>
        <taxon>Clostridia</taxon>
        <taxon>Eubacteriales</taxon>
        <taxon>Symbiobacteriaceae</taxon>
        <taxon>Symbiobacterium</taxon>
    </lineage>
</organism>
<dbReference type="InterPro" id="IPR007814">
    <property type="entry name" value="PaaA_PaaC"/>
</dbReference>
<dbReference type="Gene3D" id="1.20.1260.10">
    <property type="match status" value="1"/>
</dbReference>
<dbReference type="SUPFAM" id="SSF47240">
    <property type="entry name" value="Ferritin-like"/>
    <property type="match status" value="1"/>
</dbReference>
<dbReference type="Proteomes" id="UP000732377">
    <property type="component" value="Unassembled WGS sequence"/>
</dbReference>